<proteinExistence type="predicted"/>
<feature type="signal peptide" evidence="5">
    <location>
        <begin position="1"/>
        <end position="28"/>
    </location>
</feature>
<dbReference type="InterPro" id="IPR015943">
    <property type="entry name" value="WD40/YVTN_repeat-like_dom_sf"/>
</dbReference>
<dbReference type="STRING" id="56458.SB85_00905"/>
<dbReference type="InterPro" id="IPR000160">
    <property type="entry name" value="GGDEF_dom"/>
</dbReference>
<dbReference type="GO" id="GO:0052621">
    <property type="term" value="F:diguanylate cyclase activity"/>
    <property type="evidence" value="ECO:0007669"/>
    <property type="project" value="UniProtKB-EC"/>
</dbReference>
<accession>A0A2P5Z9T7</accession>
<dbReference type="PROSITE" id="PS51257">
    <property type="entry name" value="PROKAR_LIPOPROTEIN"/>
    <property type="match status" value="1"/>
</dbReference>
<dbReference type="EC" id="2.7.7.65" evidence="2"/>
<dbReference type="InterPro" id="IPR029787">
    <property type="entry name" value="Nucleotide_cyclase"/>
</dbReference>
<name>A0A2P5Z9T7_9XANT</name>
<dbReference type="SUPFAM" id="SSF63829">
    <property type="entry name" value="Calcium-dependent phosphotriesterase"/>
    <property type="match status" value="3"/>
</dbReference>
<keyword evidence="5" id="KW-0732">Signal</keyword>
<dbReference type="NCBIfam" id="TIGR00254">
    <property type="entry name" value="GGDEF"/>
    <property type="match status" value="1"/>
</dbReference>
<dbReference type="Pfam" id="PF00990">
    <property type="entry name" value="GGDEF"/>
    <property type="match status" value="1"/>
</dbReference>
<dbReference type="InterPro" id="IPR011123">
    <property type="entry name" value="Y_Y_Y"/>
</dbReference>
<dbReference type="AlphaFoldDB" id="A0A2P5Z9T7"/>
<comment type="catalytic activity">
    <reaction evidence="3">
        <text>2 GTP = 3',3'-c-di-GMP + 2 diphosphate</text>
        <dbReference type="Rhea" id="RHEA:24898"/>
        <dbReference type="ChEBI" id="CHEBI:33019"/>
        <dbReference type="ChEBI" id="CHEBI:37565"/>
        <dbReference type="ChEBI" id="CHEBI:58805"/>
        <dbReference type="EC" id="2.7.7.65"/>
    </reaction>
</comment>
<dbReference type="Gene3D" id="3.30.70.270">
    <property type="match status" value="1"/>
</dbReference>
<feature type="domain" description="GGDEF" evidence="6">
    <location>
        <begin position="853"/>
        <end position="992"/>
    </location>
</feature>
<dbReference type="Pfam" id="PF07494">
    <property type="entry name" value="Reg_prop"/>
    <property type="match status" value="3"/>
</dbReference>
<dbReference type="InterPro" id="IPR050469">
    <property type="entry name" value="Diguanylate_Cyclase"/>
</dbReference>
<evidence type="ECO:0000313" key="8">
    <source>
        <dbReference type="Proteomes" id="UP000247346"/>
    </source>
</evidence>
<dbReference type="SMART" id="SM00267">
    <property type="entry name" value="GGDEF"/>
    <property type="match status" value="1"/>
</dbReference>
<feature type="transmembrane region" description="Helical" evidence="4">
    <location>
        <begin position="762"/>
        <end position="782"/>
    </location>
</feature>
<keyword evidence="4" id="KW-0472">Membrane</keyword>
<sequence length="1031" mass="114169">MGMLLRFPYASWRLLALQLAMLSTAWSACVPQARALQPDKQFNHYEREGWGLDQGLPQLSVQAFAQDRQGYLWIGTMGGLTRFDGVRMTSFNEGAPAHLPGNLIKALHIDPAGTLWIGTYRGLSRYRDGRFSTLLPQDPQAPLLNIEAIATDAHGTVLVAAQDGVYAVQGDRLQLRHRIASGASALLPRADALWVGTRGEVLRFVAGQDAPVSLPLPQEAAAVSVQHLLEAQGTLWAGTRDGLLQRRDGRWQWLPDADGISRRAVLALFEDSDRNLWVGQPGALLRVRDGAIVERTPENKPNVGVNAIFEDRERNLWLGSSWNGATRLWNGWTRRYSTHEGLDDALVWTLARDPDGSLWAGTDSGLSQLRDGRYQQVLTLAQLHNEAPYTLLAEPGQLWIGTRHGAALYRDGRLGQPDWLAPLRDLQISGIVRDRAQRLWFASTDGLFRVDGTRLRRYGTAEGLRDPRVRLIHETRDGRLLIGAQSGLYALRGERLVALAPPGSALASADITAIHELPGGQWLVGTLNEQLWLFDGTHWYAFGEQDGLPVNAAFFIADDGRGAIWVAGLRGVYRVRLADLQRHAASPQAPLNAELMLTERAQRHGGVQGMCCNGAGNGKGFIEHGTLWLPSRDGVVALDTAGIVKNPVAPQPVVERVRALGLWLTPQALPTPLPEAARDLDFEFTAASFQAPQNVELRYRLRGYDRGWRTLDDIRQRSVSYTNLPGGDYVFEVTGSNNAGVWAAAPAQLPLRIALRFQETPFYKLLLTLGAFALLLCAVALARLHNRRQRDILERQVRERTQALQAANQRLQEASFTDELTQLRNRRYLSLHIPSDIALYRRMAANDEDMLSSGMLFALIDIDHFKSINDSGGHHTGDAVLQQMAQLLVRLTRESDYVVRWGGEEFLLVLRSAPRENLTMAAERLCRSVAAHPFVFDHGRQGRVTCSIGLAEFPFVHDPDNLLGWEQLLVLADRALYQAKAKGRNGWAAYRPVLGAQAEQVLAALQEPLAQMERHACLTLVHNGGSLPPPA</sequence>
<gene>
    <name evidence="7" type="ORF">XsacCFBP4641_00170</name>
</gene>
<evidence type="ECO:0000256" key="1">
    <source>
        <dbReference type="ARBA" id="ARBA00001946"/>
    </source>
</evidence>
<dbReference type="Proteomes" id="UP000247346">
    <property type="component" value="Unassembled WGS sequence"/>
</dbReference>
<dbReference type="PANTHER" id="PTHR45138">
    <property type="entry name" value="REGULATORY COMPONENTS OF SENSORY TRANSDUCTION SYSTEM"/>
    <property type="match status" value="1"/>
</dbReference>
<evidence type="ECO:0000313" key="7">
    <source>
        <dbReference type="EMBL" id="PPU85402.1"/>
    </source>
</evidence>
<dbReference type="CDD" id="cd01949">
    <property type="entry name" value="GGDEF"/>
    <property type="match status" value="1"/>
</dbReference>
<dbReference type="OrthoDB" id="176203at2"/>
<dbReference type="Gene3D" id="2.60.40.10">
    <property type="entry name" value="Immunoglobulins"/>
    <property type="match status" value="1"/>
</dbReference>
<feature type="chain" id="PRO_5015149744" description="diguanylate cyclase" evidence="5">
    <location>
        <begin position="29"/>
        <end position="1031"/>
    </location>
</feature>
<protein>
    <recommendedName>
        <fullName evidence="2">diguanylate cyclase</fullName>
        <ecNumber evidence="2">2.7.7.65</ecNumber>
    </recommendedName>
</protein>
<comment type="caution">
    <text evidence="7">The sequence shown here is derived from an EMBL/GenBank/DDBJ whole genome shotgun (WGS) entry which is preliminary data.</text>
</comment>
<dbReference type="InterPro" id="IPR011110">
    <property type="entry name" value="Reg_prop"/>
</dbReference>
<dbReference type="InterPro" id="IPR013783">
    <property type="entry name" value="Ig-like_fold"/>
</dbReference>
<dbReference type="PANTHER" id="PTHR45138:SF9">
    <property type="entry name" value="DIGUANYLATE CYCLASE DGCM-RELATED"/>
    <property type="match status" value="1"/>
</dbReference>
<reference evidence="7 8" key="1">
    <citation type="submission" date="2016-08" db="EMBL/GenBank/DDBJ databases">
        <authorList>
            <person name="Seilhamer J.J."/>
        </authorList>
    </citation>
    <scope>NUCLEOTIDE SEQUENCE [LARGE SCALE GENOMIC DNA]</scope>
    <source>
        <strain evidence="7 8">CFBP4641</strain>
    </source>
</reference>
<evidence type="ECO:0000256" key="5">
    <source>
        <dbReference type="SAM" id="SignalP"/>
    </source>
</evidence>
<evidence type="ECO:0000259" key="6">
    <source>
        <dbReference type="PROSITE" id="PS50887"/>
    </source>
</evidence>
<dbReference type="PROSITE" id="PS50887">
    <property type="entry name" value="GGDEF"/>
    <property type="match status" value="1"/>
</dbReference>
<evidence type="ECO:0000256" key="2">
    <source>
        <dbReference type="ARBA" id="ARBA00012528"/>
    </source>
</evidence>
<dbReference type="Gene3D" id="2.130.10.10">
    <property type="entry name" value="YVTN repeat-like/Quinoprotein amine dehydrogenase"/>
    <property type="match status" value="3"/>
</dbReference>
<comment type="cofactor">
    <cofactor evidence="1">
        <name>Mg(2+)</name>
        <dbReference type="ChEBI" id="CHEBI:18420"/>
    </cofactor>
</comment>
<dbReference type="SUPFAM" id="SSF55073">
    <property type="entry name" value="Nucleotide cyclase"/>
    <property type="match status" value="1"/>
</dbReference>
<evidence type="ECO:0000256" key="3">
    <source>
        <dbReference type="ARBA" id="ARBA00034247"/>
    </source>
</evidence>
<dbReference type="Pfam" id="PF07495">
    <property type="entry name" value="Y_Y_Y"/>
    <property type="match status" value="1"/>
</dbReference>
<keyword evidence="4" id="KW-1133">Transmembrane helix</keyword>
<dbReference type="InterPro" id="IPR043128">
    <property type="entry name" value="Rev_trsase/Diguanyl_cyclase"/>
</dbReference>
<evidence type="ECO:0000256" key="4">
    <source>
        <dbReference type="SAM" id="Phobius"/>
    </source>
</evidence>
<organism evidence="7 8">
    <name type="scientific">Xanthomonas sacchari</name>
    <dbReference type="NCBI Taxonomy" id="56458"/>
    <lineage>
        <taxon>Bacteria</taxon>
        <taxon>Pseudomonadati</taxon>
        <taxon>Pseudomonadota</taxon>
        <taxon>Gammaproteobacteria</taxon>
        <taxon>Lysobacterales</taxon>
        <taxon>Lysobacteraceae</taxon>
        <taxon>Xanthomonas</taxon>
    </lineage>
</organism>
<dbReference type="FunFam" id="3.30.70.270:FF:000001">
    <property type="entry name" value="Diguanylate cyclase domain protein"/>
    <property type="match status" value="1"/>
</dbReference>
<keyword evidence="4" id="KW-0812">Transmembrane</keyword>
<dbReference type="EMBL" id="MDEK01000001">
    <property type="protein sequence ID" value="PPU85402.1"/>
    <property type="molecule type" value="Genomic_DNA"/>
</dbReference>